<feature type="compositionally biased region" description="Basic residues" evidence="1">
    <location>
        <begin position="12"/>
        <end position="22"/>
    </location>
</feature>
<dbReference type="AlphaFoldDB" id="A0A8H3F4W8"/>
<gene>
    <name evidence="2" type="ORF">ALECFALPRED_010314</name>
</gene>
<name>A0A8H3F4W8_9LECA</name>
<accession>A0A8H3F4W8</accession>
<dbReference type="OrthoDB" id="5379109at2759"/>
<feature type="region of interest" description="Disordered" evidence="1">
    <location>
        <begin position="243"/>
        <end position="300"/>
    </location>
</feature>
<dbReference type="EMBL" id="CAJPDR010000085">
    <property type="protein sequence ID" value="CAF9915733.1"/>
    <property type="molecule type" value="Genomic_DNA"/>
</dbReference>
<evidence type="ECO:0000313" key="2">
    <source>
        <dbReference type="EMBL" id="CAF9915733.1"/>
    </source>
</evidence>
<evidence type="ECO:0000256" key="1">
    <source>
        <dbReference type="SAM" id="MobiDB-lite"/>
    </source>
</evidence>
<feature type="region of interest" description="Disordered" evidence="1">
    <location>
        <begin position="1"/>
        <end position="27"/>
    </location>
</feature>
<proteinExistence type="predicted"/>
<evidence type="ECO:0000313" key="3">
    <source>
        <dbReference type="Proteomes" id="UP000664203"/>
    </source>
</evidence>
<keyword evidence="3" id="KW-1185">Reference proteome</keyword>
<comment type="caution">
    <text evidence="2">The sequence shown here is derived from an EMBL/GenBank/DDBJ whole genome shotgun (WGS) entry which is preliminary data.</text>
</comment>
<sequence length="358" mass="41920">MLLRNRSLRPQQPRKKKPKKPAKGPIITPRYTRRHFEELNHNILMFTQQVQNNNKRQRGRELERDEVDQQWTRLIQGIYPADDPKSYELLAQVECPMYDGYWEKRADEEAFFEREQRFELCAFTKSRWNPTLAQKRNWPGCVLLEDNGRREFLIPKIALLALQQVNYMDFVKRVLQANPLKKISRFTMEELWVAVVTKIYHFEDALDKELKIGETNECTPATYRALAEDYQSAYEAAEARVEAKRIRQEDKKRERENTASEEERVDNVEGCGEEKELGIQHHDQDDWAGKRQKTQDARDQSELIGNEKGNIAQHLGAEQEDVGAFHFDEAAWQDLGGEQGAPATFRFADTGLVFRFKG</sequence>
<organism evidence="2 3">
    <name type="scientific">Alectoria fallacina</name>
    <dbReference type="NCBI Taxonomy" id="1903189"/>
    <lineage>
        <taxon>Eukaryota</taxon>
        <taxon>Fungi</taxon>
        <taxon>Dikarya</taxon>
        <taxon>Ascomycota</taxon>
        <taxon>Pezizomycotina</taxon>
        <taxon>Lecanoromycetes</taxon>
        <taxon>OSLEUM clade</taxon>
        <taxon>Lecanoromycetidae</taxon>
        <taxon>Lecanorales</taxon>
        <taxon>Lecanorineae</taxon>
        <taxon>Parmeliaceae</taxon>
        <taxon>Alectoria</taxon>
    </lineage>
</organism>
<reference evidence="2" key="1">
    <citation type="submission" date="2021-03" db="EMBL/GenBank/DDBJ databases">
        <authorList>
            <person name="Tagirdzhanova G."/>
        </authorList>
    </citation>
    <scope>NUCLEOTIDE SEQUENCE</scope>
</reference>
<protein>
    <submittedName>
        <fullName evidence="2">Uncharacterized protein</fullName>
    </submittedName>
</protein>
<dbReference type="Proteomes" id="UP000664203">
    <property type="component" value="Unassembled WGS sequence"/>
</dbReference>